<dbReference type="Proteomes" id="UP001189429">
    <property type="component" value="Unassembled WGS sequence"/>
</dbReference>
<keyword evidence="3" id="KW-1185">Reference proteome</keyword>
<protein>
    <submittedName>
        <fullName evidence="2">Uncharacterized protein</fullName>
    </submittedName>
</protein>
<organism evidence="2 3">
    <name type="scientific">Prorocentrum cordatum</name>
    <dbReference type="NCBI Taxonomy" id="2364126"/>
    <lineage>
        <taxon>Eukaryota</taxon>
        <taxon>Sar</taxon>
        <taxon>Alveolata</taxon>
        <taxon>Dinophyceae</taxon>
        <taxon>Prorocentrales</taxon>
        <taxon>Prorocentraceae</taxon>
        <taxon>Prorocentrum</taxon>
    </lineage>
</organism>
<sequence length="127" mass="13875">MAVRSGFAPAPLLELRADFLDRRWTPFRARGAPQGAAPEALPRGSRSCPWAAALRSLVARQAQRAEQRPAPRPPHRRRLLARQGCEWLEARGREACPAQFASIATPCPAQSFTDPPPASDASGRAFH</sequence>
<accession>A0ABN9QZF0</accession>
<reference evidence="2" key="1">
    <citation type="submission" date="2023-10" db="EMBL/GenBank/DDBJ databases">
        <authorList>
            <person name="Chen Y."/>
            <person name="Shah S."/>
            <person name="Dougan E. K."/>
            <person name="Thang M."/>
            <person name="Chan C."/>
        </authorList>
    </citation>
    <scope>NUCLEOTIDE SEQUENCE [LARGE SCALE GENOMIC DNA]</scope>
</reference>
<feature type="region of interest" description="Disordered" evidence="1">
    <location>
        <begin position="106"/>
        <end position="127"/>
    </location>
</feature>
<dbReference type="EMBL" id="CAUYUJ010004981">
    <property type="protein sequence ID" value="CAK0811798.1"/>
    <property type="molecule type" value="Genomic_DNA"/>
</dbReference>
<comment type="caution">
    <text evidence="2">The sequence shown here is derived from an EMBL/GenBank/DDBJ whole genome shotgun (WGS) entry which is preliminary data.</text>
</comment>
<gene>
    <name evidence="2" type="ORF">PCOR1329_LOCUS16281</name>
</gene>
<name>A0ABN9QZF0_9DINO</name>
<evidence type="ECO:0000313" key="3">
    <source>
        <dbReference type="Proteomes" id="UP001189429"/>
    </source>
</evidence>
<proteinExistence type="predicted"/>
<evidence type="ECO:0000313" key="2">
    <source>
        <dbReference type="EMBL" id="CAK0811798.1"/>
    </source>
</evidence>
<evidence type="ECO:0000256" key="1">
    <source>
        <dbReference type="SAM" id="MobiDB-lite"/>
    </source>
</evidence>